<feature type="region of interest" description="Disordered" evidence="12">
    <location>
        <begin position="409"/>
        <end position="439"/>
    </location>
</feature>
<evidence type="ECO:0000256" key="5">
    <source>
        <dbReference type="ARBA" id="ARBA00022729"/>
    </source>
</evidence>
<proteinExistence type="inferred from homology"/>
<evidence type="ECO:0000313" key="16">
    <source>
        <dbReference type="Proteomes" id="UP000614601"/>
    </source>
</evidence>
<evidence type="ECO:0000256" key="7">
    <source>
        <dbReference type="ARBA" id="ARBA00022824"/>
    </source>
</evidence>
<dbReference type="GO" id="GO:0034976">
    <property type="term" value="P:response to endoplasmic reticulum stress"/>
    <property type="evidence" value="ECO:0007669"/>
    <property type="project" value="TreeGrafter"/>
</dbReference>
<reference evidence="15" key="1">
    <citation type="submission" date="2020-09" db="EMBL/GenBank/DDBJ databases">
        <authorList>
            <person name="Kikuchi T."/>
        </authorList>
    </citation>
    <scope>NUCLEOTIDE SEQUENCE</scope>
    <source>
        <strain evidence="15">SH1</strain>
    </source>
</reference>
<organism evidence="15 16">
    <name type="scientific">Bursaphelenchus okinawaensis</name>
    <dbReference type="NCBI Taxonomy" id="465554"/>
    <lineage>
        <taxon>Eukaryota</taxon>
        <taxon>Metazoa</taxon>
        <taxon>Ecdysozoa</taxon>
        <taxon>Nematoda</taxon>
        <taxon>Chromadorea</taxon>
        <taxon>Rhabditida</taxon>
        <taxon>Tylenchina</taxon>
        <taxon>Tylenchomorpha</taxon>
        <taxon>Aphelenchoidea</taxon>
        <taxon>Aphelenchoididae</taxon>
        <taxon>Bursaphelenchus</taxon>
    </lineage>
</organism>
<dbReference type="Pfam" id="PF00085">
    <property type="entry name" value="Thioredoxin"/>
    <property type="match status" value="2"/>
</dbReference>
<evidence type="ECO:0000256" key="11">
    <source>
        <dbReference type="RuleBase" id="RU004208"/>
    </source>
</evidence>
<dbReference type="CDD" id="cd03001">
    <property type="entry name" value="PDI_a_P5"/>
    <property type="match status" value="2"/>
</dbReference>
<dbReference type="InterPro" id="IPR005788">
    <property type="entry name" value="PDI_thioredoxin-like_dom"/>
</dbReference>
<dbReference type="PROSITE" id="PS00194">
    <property type="entry name" value="THIOREDOXIN_1"/>
    <property type="match status" value="2"/>
</dbReference>
<evidence type="ECO:0000313" key="15">
    <source>
        <dbReference type="EMBL" id="CAD5229449.1"/>
    </source>
</evidence>
<evidence type="ECO:0000256" key="3">
    <source>
        <dbReference type="ARBA" id="ARBA00006347"/>
    </source>
</evidence>
<dbReference type="GO" id="GO:0003756">
    <property type="term" value="F:protein disulfide isomerase activity"/>
    <property type="evidence" value="ECO:0007669"/>
    <property type="project" value="UniProtKB-EC"/>
</dbReference>
<comment type="similarity">
    <text evidence="3 11">Belongs to the protein disulfide isomerase family.</text>
</comment>
<dbReference type="EC" id="5.3.4.1" evidence="4"/>
<dbReference type="Proteomes" id="UP000783686">
    <property type="component" value="Unassembled WGS sequence"/>
</dbReference>
<comment type="catalytic activity">
    <reaction evidence="1">
        <text>Catalyzes the rearrangement of -S-S- bonds in proteins.</text>
        <dbReference type="EC" id="5.3.4.1"/>
    </reaction>
</comment>
<evidence type="ECO:0000256" key="8">
    <source>
        <dbReference type="ARBA" id="ARBA00023157"/>
    </source>
</evidence>
<name>A0A811LPV5_9BILA</name>
<dbReference type="Gene3D" id="3.40.30.10">
    <property type="entry name" value="Glutaredoxin"/>
    <property type="match status" value="2"/>
</dbReference>
<dbReference type="PANTHER" id="PTHR45815:SF3">
    <property type="entry name" value="PROTEIN DISULFIDE-ISOMERASE A6"/>
    <property type="match status" value="1"/>
</dbReference>
<dbReference type="Proteomes" id="UP000614601">
    <property type="component" value="Unassembled WGS sequence"/>
</dbReference>
<evidence type="ECO:0000256" key="4">
    <source>
        <dbReference type="ARBA" id="ARBA00012723"/>
    </source>
</evidence>
<evidence type="ECO:0000256" key="13">
    <source>
        <dbReference type="SAM" id="SignalP"/>
    </source>
</evidence>
<dbReference type="GO" id="GO:0015035">
    <property type="term" value="F:protein-disulfide reductase activity"/>
    <property type="evidence" value="ECO:0007669"/>
    <property type="project" value="TreeGrafter"/>
</dbReference>
<keyword evidence="6" id="KW-0677">Repeat</keyword>
<evidence type="ECO:0000256" key="9">
    <source>
        <dbReference type="ARBA" id="ARBA00023235"/>
    </source>
</evidence>
<feature type="signal peptide" evidence="13">
    <location>
        <begin position="1"/>
        <end position="17"/>
    </location>
</feature>
<evidence type="ECO:0000256" key="6">
    <source>
        <dbReference type="ARBA" id="ARBA00022737"/>
    </source>
</evidence>
<dbReference type="CDD" id="cd02983">
    <property type="entry name" value="P5_C"/>
    <property type="match status" value="1"/>
</dbReference>
<keyword evidence="7" id="KW-0256">Endoplasmic reticulum</keyword>
<keyword evidence="5 13" id="KW-0732">Signal</keyword>
<sequence length="439" mass="47399">MKVSLILLGVICASVTALYEKRDEVIQLNDGNFKKEVLDYDGVVLVEFFAPWCGHCKNLVPEYKKAAKALKGLAKVAAVDATQAQGLASQYGVQGYPTIKVFGADKKKPTDHNGARTAQAFTDSALNEIRKIANKRLGGKSTSSGGSKSGGSKGGNAVVELTDANFDKIVLNSKVGVMVEFFAPWCGHCKNLEPHYKAAAAELKGKITFAALDATVHQGKASEYQIKGFPTIKYFPPGSSSASDAVDYQGGRTSSDLIAFASAQAAENLPPPELKQLVSKESFAEACENKQLCVITFLPQLLDCQSKCRKDYIKLLKGLADKFKKNPWGWLWSEAGVQGDIEQSVDVGGFGYPAMVAVNPRKLKYSTLTGSFGKDGISEFLRDLSFGRGKTSSIRGSALPDAQTIQAWDGKDAELPQEEEIDLSDVELDDLDEKTKTEL</sequence>
<keyword evidence="16" id="KW-1185">Reference proteome</keyword>
<feature type="compositionally biased region" description="Acidic residues" evidence="12">
    <location>
        <begin position="415"/>
        <end position="432"/>
    </location>
</feature>
<keyword evidence="8" id="KW-1015">Disulfide bond</keyword>
<protein>
    <recommendedName>
        <fullName evidence="4">protein disulfide-isomerase</fullName>
        <ecNumber evidence="4">5.3.4.1</ecNumber>
    </recommendedName>
</protein>
<evidence type="ECO:0000259" key="14">
    <source>
        <dbReference type="PROSITE" id="PS51352"/>
    </source>
</evidence>
<accession>A0A811LPV5</accession>
<dbReference type="PRINTS" id="PR00421">
    <property type="entry name" value="THIOREDOXIN"/>
</dbReference>
<feature type="domain" description="Thioredoxin" evidence="14">
    <location>
        <begin position="6"/>
        <end position="131"/>
    </location>
</feature>
<evidence type="ECO:0000256" key="12">
    <source>
        <dbReference type="SAM" id="MobiDB-lite"/>
    </source>
</evidence>
<dbReference type="Pfam" id="PF24541">
    <property type="entry name" value="Thioredox_PDIA6_C"/>
    <property type="match status" value="1"/>
</dbReference>
<comment type="subcellular location">
    <subcellularLocation>
        <location evidence="2">Endoplasmic reticulum lumen</location>
    </subcellularLocation>
</comment>
<dbReference type="EMBL" id="CAJFDH010000006">
    <property type="protein sequence ID" value="CAD5229449.1"/>
    <property type="molecule type" value="Genomic_DNA"/>
</dbReference>
<dbReference type="InterPro" id="IPR013766">
    <property type="entry name" value="Thioredoxin_domain"/>
</dbReference>
<dbReference type="PROSITE" id="PS51352">
    <property type="entry name" value="THIOREDOXIN_2"/>
    <property type="match status" value="2"/>
</dbReference>
<dbReference type="InterPro" id="IPR036249">
    <property type="entry name" value="Thioredoxin-like_sf"/>
</dbReference>
<dbReference type="GO" id="GO:0005788">
    <property type="term" value="C:endoplasmic reticulum lumen"/>
    <property type="evidence" value="ECO:0007669"/>
    <property type="project" value="UniProtKB-SubCell"/>
</dbReference>
<dbReference type="InterPro" id="IPR057305">
    <property type="entry name" value="Thioredox_PDIA6_C"/>
</dbReference>
<dbReference type="AlphaFoldDB" id="A0A811LPV5"/>
<dbReference type="EMBL" id="CAJFCW020000006">
    <property type="protein sequence ID" value="CAG9126686.1"/>
    <property type="molecule type" value="Genomic_DNA"/>
</dbReference>
<evidence type="ECO:0000256" key="10">
    <source>
        <dbReference type="ARBA" id="ARBA00023284"/>
    </source>
</evidence>
<keyword evidence="9" id="KW-0413">Isomerase</keyword>
<feature type="chain" id="PRO_5035595722" description="protein disulfide-isomerase" evidence="13">
    <location>
        <begin position="18"/>
        <end position="439"/>
    </location>
</feature>
<dbReference type="OrthoDB" id="10264505at2759"/>
<dbReference type="PANTHER" id="PTHR45815">
    <property type="entry name" value="PROTEIN DISULFIDE-ISOMERASE A6"/>
    <property type="match status" value="1"/>
</dbReference>
<keyword evidence="10" id="KW-0676">Redox-active center</keyword>
<dbReference type="SUPFAM" id="SSF52833">
    <property type="entry name" value="Thioredoxin-like"/>
    <property type="match status" value="3"/>
</dbReference>
<dbReference type="InterPro" id="IPR017937">
    <property type="entry name" value="Thioredoxin_CS"/>
</dbReference>
<feature type="domain" description="Thioredoxin" evidence="14">
    <location>
        <begin position="148"/>
        <end position="266"/>
    </location>
</feature>
<evidence type="ECO:0000256" key="1">
    <source>
        <dbReference type="ARBA" id="ARBA00001182"/>
    </source>
</evidence>
<comment type="caution">
    <text evidence="15">The sequence shown here is derived from an EMBL/GenBank/DDBJ whole genome shotgun (WGS) entry which is preliminary data.</text>
</comment>
<gene>
    <name evidence="15" type="ORF">BOKJ2_LOCUS13508</name>
</gene>
<evidence type="ECO:0000256" key="2">
    <source>
        <dbReference type="ARBA" id="ARBA00004319"/>
    </source>
</evidence>
<dbReference type="NCBIfam" id="TIGR01126">
    <property type="entry name" value="pdi_dom"/>
    <property type="match status" value="2"/>
</dbReference>